<comment type="caution">
    <text evidence="1">The sequence shown here is derived from an EMBL/GenBank/DDBJ whole genome shotgun (WGS) entry which is preliminary data.</text>
</comment>
<proteinExistence type="predicted"/>
<sequence>MRLILKMSVSYLLPAKMNRGFKIYVVPVELNGQSTIGLMSAFFDDEDCPLTLWRLLADDDPSLDLLHLLSRREILVHIFDEQNRELLGYRAEVDVPLMAQMRLEHVRFPSLSDSSFGRAHEQANMWFGLRTAADDADAIAVRFEEPLFPEDLTIADTRSQMYQFHGGQGYAFTSLEREEPGAFQELDIILMLQRVFKPEQIYHAPRRHYDKEEIADVIVITDDLCLIVQAKDSPNTEKTLQRTLKRKKLMSVHQVNDALKQVVGAVGYADATRPFRMIVGEREVCADISKHHLLSLVIVRELFIDTYAEYSKSLFSAFDETNLPCIALDYAELHKYTTFCPNQGSFLGAYFQVFDAARELGEFPRLRFGARDVRALWEQGEGD</sequence>
<evidence type="ECO:0000313" key="2">
    <source>
        <dbReference type="Proteomes" id="UP000247755"/>
    </source>
</evidence>
<organism evidence="1 2">
    <name type="scientific">Burkholderia pyrrocinia</name>
    <name type="common">Pseudomonas pyrrocinia</name>
    <dbReference type="NCBI Taxonomy" id="60550"/>
    <lineage>
        <taxon>Bacteria</taxon>
        <taxon>Pseudomonadati</taxon>
        <taxon>Pseudomonadota</taxon>
        <taxon>Betaproteobacteria</taxon>
        <taxon>Burkholderiales</taxon>
        <taxon>Burkholderiaceae</taxon>
        <taxon>Burkholderia</taxon>
        <taxon>Burkholderia cepacia complex</taxon>
    </lineage>
</organism>
<dbReference type="Proteomes" id="UP000247755">
    <property type="component" value="Unassembled WGS sequence"/>
</dbReference>
<dbReference type="EMBL" id="QJJY01000001">
    <property type="protein sequence ID" value="PXX41249.1"/>
    <property type="molecule type" value="Genomic_DNA"/>
</dbReference>
<accession>A0A318J0F8</accession>
<gene>
    <name evidence="1" type="ORF">NA66_1001859</name>
</gene>
<evidence type="ECO:0000313" key="1">
    <source>
        <dbReference type="EMBL" id="PXX41249.1"/>
    </source>
</evidence>
<protein>
    <submittedName>
        <fullName evidence="1">Uncharacterized protein</fullName>
    </submittedName>
</protein>
<name>A0A318J0F8_BURPY</name>
<reference evidence="1 2" key="1">
    <citation type="submission" date="2018-05" db="EMBL/GenBank/DDBJ databases">
        <title>Comparative genomics of bacterial root endophytes of switchgrass collected from native prairies over two seasons.</title>
        <authorList>
            <person name="Tang Y."/>
        </authorList>
    </citation>
    <scope>NUCLEOTIDE SEQUENCE [LARGE SCALE GENOMIC DNA]</scope>
    <source>
        <strain evidence="1 2">NFIX32</strain>
    </source>
</reference>
<dbReference type="AlphaFoldDB" id="A0A318J0F8"/>